<sequence>MCPLQPIFETVEEVSGLVAGGMLSSFWLFERNGGDSTAGSSGPFLSVRQRYDSILHRQGFCTTQGDASCDKISTLVEDVNDKCTLVFYCALNRVNMNCAYPNKNSLLASNKQECESCTKLDDQLDHALKCYALGEHTT</sequence>
<accession>A0A314ZGF7</accession>
<protein>
    <submittedName>
        <fullName evidence="2">Uncharacterized protein</fullName>
    </submittedName>
</protein>
<dbReference type="EMBL" id="PJQY01001009">
    <property type="protein sequence ID" value="PQQ06082.1"/>
    <property type="molecule type" value="Genomic_DNA"/>
</dbReference>
<proteinExistence type="predicted"/>
<dbReference type="Proteomes" id="UP000250321">
    <property type="component" value="Unassembled WGS sequence"/>
</dbReference>
<evidence type="ECO:0000313" key="2">
    <source>
        <dbReference type="EMBL" id="PQQ17493.1"/>
    </source>
</evidence>
<evidence type="ECO:0000313" key="1">
    <source>
        <dbReference type="EMBL" id="PQQ06082.1"/>
    </source>
</evidence>
<evidence type="ECO:0000313" key="3">
    <source>
        <dbReference type="Proteomes" id="UP000250321"/>
    </source>
</evidence>
<dbReference type="EMBL" id="PJQY01000148">
    <property type="protein sequence ID" value="PQQ17493.1"/>
    <property type="molecule type" value="Genomic_DNA"/>
</dbReference>
<reference evidence="2 3" key="1">
    <citation type="submission" date="2018-02" db="EMBL/GenBank/DDBJ databases">
        <title>Draft genome of wild Prunus yedoensis var. nudiflora.</title>
        <authorList>
            <person name="Baek S."/>
            <person name="Kim J.-H."/>
            <person name="Choi K."/>
            <person name="Kim G.-B."/>
            <person name="Cho A."/>
            <person name="Jang H."/>
            <person name="Shin C.-H."/>
            <person name="Yu H.-J."/>
            <person name="Mun J.-H."/>
        </authorList>
    </citation>
    <scope>NUCLEOTIDE SEQUENCE [LARGE SCALE GENOMIC DNA]</scope>
    <source>
        <strain evidence="3">cv. Jeju island</strain>
        <tissue evidence="2">Leaf</tissue>
    </source>
</reference>
<gene>
    <name evidence="2" type="ORF">Pyn_19456</name>
    <name evidence="1" type="ORF">Pyn_29328</name>
</gene>
<organism evidence="2 3">
    <name type="scientific">Prunus yedoensis var. nudiflora</name>
    <dbReference type="NCBI Taxonomy" id="2094558"/>
    <lineage>
        <taxon>Eukaryota</taxon>
        <taxon>Viridiplantae</taxon>
        <taxon>Streptophyta</taxon>
        <taxon>Embryophyta</taxon>
        <taxon>Tracheophyta</taxon>
        <taxon>Spermatophyta</taxon>
        <taxon>Magnoliopsida</taxon>
        <taxon>eudicotyledons</taxon>
        <taxon>Gunneridae</taxon>
        <taxon>Pentapetalae</taxon>
        <taxon>rosids</taxon>
        <taxon>fabids</taxon>
        <taxon>Rosales</taxon>
        <taxon>Rosaceae</taxon>
        <taxon>Amygdaloideae</taxon>
        <taxon>Amygdaleae</taxon>
        <taxon>Prunus</taxon>
    </lineage>
</organism>
<comment type="caution">
    <text evidence="2">The sequence shown here is derived from an EMBL/GenBank/DDBJ whole genome shotgun (WGS) entry which is preliminary data.</text>
</comment>
<dbReference type="AlphaFoldDB" id="A0A314ZGF7"/>
<keyword evidence="3" id="KW-1185">Reference proteome</keyword>
<name>A0A314ZGF7_PRUYE</name>